<dbReference type="GeneID" id="79267279"/>
<accession>A0ABD5ZQ77</accession>
<gene>
    <name evidence="2" type="ORF">ACFQJ4_09685</name>
</gene>
<evidence type="ECO:0000313" key="3">
    <source>
        <dbReference type="Proteomes" id="UP001596398"/>
    </source>
</evidence>
<proteinExistence type="predicted"/>
<name>A0ABD5ZQ77_9EURY</name>
<sequence length="106" mass="10906">MDEYGAVEELFGDLIDEVALEAPVSRGRLVAALARADAHGPPADSAATVRDGLAVHRLPVDGWNAVAAACGLTPAAEVAAREVHRRLAAALGVAADPTEAVFVRRA</sequence>
<organism evidence="2 3">
    <name type="scientific">Halosegnis marinus</name>
    <dbReference type="NCBI Taxonomy" id="3034023"/>
    <lineage>
        <taxon>Archaea</taxon>
        <taxon>Methanobacteriati</taxon>
        <taxon>Methanobacteriota</taxon>
        <taxon>Stenosarchaea group</taxon>
        <taxon>Halobacteria</taxon>
        <taxon>Halobacteriales</taxon>
        <taxon>Natronomonadaceae</taxon>
        <taxon>Halosegnis</taxon>
    </lineage>
</organism>
<reference evidence="2 3" key="1">
    <citation type="journal article" date="2019" name="Int. J. Syst. Evol. Microbiol.">
        <title>The Global Catalogue of Microorganisms (GCM) 10K type strain sequencing project: providing services to taxonomists for standard genome sequencing and annotation.</title>
        <authorList>
            <consortium name="The Broad Institute Genomics Platform"/>
            <consortium name="The Broad Institute Genome Sequencing Center for Infectious Disease"/>
            <person name="Wu L."/>
            <person name="Ma J."/>
        </authorList>
    </citation>
    <scope>NUCLEOTIDE SEQUENCE [LARGE SCALE GENOMIC DNA]</scope>
    <source>
        <strain evidence="2 3">DT85</strain>
    </source>
</reference>
<feature type="domain" description="DUF8048" evidence="1">
    <location>
        <begin position="12"/>
        <end position="97"/>
    </location>
</feature>
<evidence type="ECO:0000259" key="1">
    <source>
        <dbReference type="Pfam" id="PF26222"/>
    </source>
</evidence>
<dbReference type="EMBL" id="JBHTAP010000001">
    <property type="protein sequence ID" value="MFC7235583.1"/>
    <property type="molecule type" value="Genomic_DNA"/>
</dbReference>
<keyword evidence="3" id="KW-1185">Reference proteome</keyword>
<dbReference type="InterPro" id="IPR058361">
    <property type="entry name" value="DUF8048"/>
</dbReference>
<dbReference type="Proteomes" id="UP001596398">
    <property type="component" value="Unassembled WGS sequence"/>
</dbReference>
<comment type="caution">
    <text evidence="2">The sequence shown here is derived from an EMBL/GenBank/DDBJ whole genome shotgun (WGS) entry which is preliminary data.</text>
</comment>
<protein>
    <recommendedName>
        <fullName evidence="1">DUF8048 domain-containing protein</fullName>
    </recommendedName>
</protein>
<evidence type="ECO:0000313" key="2">
    <source>
        <dbReference type="EMBL" id="MFC7235583.1"/>
    </source>
</evidence>
<dbReference type="RefSeq" id="WP_276233720.1">
    <property type="nucleotide sequence ID" value="NZ_CP119802.1"/>
</dbReference>
<dbReference type="AlphaFoldDB" id="A0ABD5ZQ77"/>
<dbReference type="Pfam" id="PF26222">
    <property type="entry name" value="DUF8048"/>
    <property type="match status" value="1"/>
</dbReference>